<evidence type="ECO:0000256" key="2">
    <source>
        <dbReference type="ARBA" id="ARBA00007447"/>
    </source>
</evidence>
<accession>A0AAN9P2J0</accession>
<dbReference type="InterPro" id="IPR051708">
    <property type="entry name" value="Plant_Aspart_Prot_A1"/>
</dbReference>
<dbReference type="AlphaFoldDB" id="A0AAN9P2J0"/>
<evidence type="ECO:0000256" key="7">
    <source>
        <dbReference type="ARBA" id="ARBA00022801"/>
    </source>
</evidence>
<dbReference type="PANTHER" id="PTHR47967">
    <property type="entry name" value="OS07G0603500 PROTEIN-RELATED"/>
    <property type="match status" value="1"/>
</dbReference>
<evidence type="ECO:0000256" key="9">
    <source>
        <dbReference type="SAM" id="SignalP"/>
    </source>
</evidence>
<evidence type="ECO:0000256" key="1">
    <source>
        <dbReference type="ARBA" id="ARBA00004613"/>
    </source>
</evidence>
<comment type="similarity">
    <text evidence="2">Belongs to the peptidase A1 family.</text>
</comment>
<feature type="chain" id="PRO_5043023738" description="Peptidase A1 domain-containing protein" evidence="9">
    <location>
        <begin position="27"/>
        <end position="435"/>
    </location>
</feature>
<keyword evidence="3" id="KW-0964">Secreted</keyword>
<evidence type="ECO:0000256" key="3">
    <source>
        <dbReference type="ARBA" id="ARBA00022525"/>
    </source>
</evidence>
<evidence type="ECO:0000256" key="4">
    <source>
        <dbReference type="ARBA" id="ARBA00022670"/>
    </source>
</evidence>
<dbReference type="Pfam" id="PF14543">
    <property type="entry name" value="TAXi_N"/>
    <property type="match status" value="1"/>
</dbReference>
<keyword evidence="12" id="KW-1185">Reference proteome</keyword>
<dbReference type="FunFam" id="2.40.70.10:FF:000050">
    <property type="entry name" value="Aspartic proteinase CDR1"/>
    <property type="match status" value="1"/>
</dbReference>
<keyword evidence="4" id="KW-0645">Protease</keyword>
<sequence length="435" mass="48224">MIMSCCYSSIAFLLLFWLCHISLIEALGFSVELIHRDSPKSPFYQPTQTHFQRLSNALRRSINRANHRFNQSSSIVKSNVAPVSDFGGEYIVSYSIGTPPFQTFGYFDTGSDLMWLQCKPCEFCYNQTTPIFDPSKSTTYKKVPCNSDTCYSERYLSCSSNHNNFCQYNFTYLDKTNTTGDLILESLTLDSDSSSSISFPNIVFGCGHNNHLSANDQSSGIVGFGVGRLSFISQMSSSIGARFSYCLVPLSLTNTSSKLNFGEDAIVNGNEAISTPMLPNYFYIVTLSAFSVGDNRIEFGNSPPYGGNYNTVIDSGSTQIVLPADIYNRLESAVAKVVTNLERTKDPTGIMSLCYKATLDELKVPVITAHFSGADVRLNTLNTFLQVAEEVVCLAFVSVKFPYIIYGNLAQQNFLVGYDLQKFVVSFKPTDCTKQ</sequence>
<dbReference type="PANTHER" id="PTHR47967:SF66">
    <property type="entry name" value="ASPARTIC PROTEINASE CDR1-RELATED"/>
    <property type="match status" value="1"/>
</dbReference>
<comment type="subcellular location">
    <subcellularLocation>
        <location evidence="1">Secreted</location>
    </subcellularLocation>
</comment>
<dbReference type="Proteomes" id="UP001372338">
    <property type="component" value="Unassembled WGS sequence"/>
</dbReference>
<evidence type="ECO:0000256" key="6">
    <source>
        <dbReference type="ARBA" id="ARBA00022750"/>
    </source>
</evidence>
<dbReference type="CDD" id="cd05476">
    <property type="entry name" value="pepsin_A_like_plant"/>
    <property type="match status" value="1"/>
</dbReference>
<keyword evidence="6" id="KW-0064">Aspartyl protease</keyword>
<reference evidence="11 12" key="1">
    <citation type="submission" date="2024-01" db="EMBL/GenBank/DDBJ databases">
        <title>The genomes of 5 underutilized Papilionoideae crops provide insights into root nodulation and disease resistanc.</title>
        <authorList>
            <person name="Yuan L."/>
        </authorList>
    </citation>
    <scope>NUCLEOTIDE SEQUENCE [LARGE SCALE GENOMIC DNA]</scope>
    <source>
        <strain evidence="11">ZHUSHIDOU_FW_LH</strain>
        <tissue evidence="11">Leaf</tissue>
    </source>
</reference>
<evidence type="ECO:0000256" key="8">
    <source>
        <dbReference type="ARBA" id="ARBA00023180"/>
    </source>
</evidence>
<keyword evidence="7" id="KW-0378">Hydrolase</keyword>
<evidence type="ECO:0000313" key="12">
    <source>
        <dbReference type="Proteomes" id="UP001372338"/>
    </source>
</evidence>
<dbReference type="Gene3D" id="2.40.70.10">
    <property type="entry name" value="Acid Proteases"/>
    <property type="match status" value="2"/>
</dbReference>
<keyword evidence="8" id="KW-0325">Glycoprotein</keyword>
<dbReference type="Pfam" id="PF14541">
    <property type="entry name" value="TAXi_C"/>
    <property type="match status" value="1"/>
</dbReference>
<dbReference type="InterPro" id="IPR034161">
    <property type="entry name" value="Pepsin-like_plant"/>
</dbReference>
<dbReference type="GO" id="GO:0004190">
    <property type="term" value="F:aspartic-type endopeptidase activity"/>
    <property type="evidence" value="ECO:0007669"/>
    <property type="project" value="UniProtKB-KW"/>
</dbReference>
<dbReference type="InterPro" id="IPR033121">
    <property type="entry name" value="PEPTIDASE_A1"/>
</dbReference>
<dbReference type="PROSITE" id="PS51767">
    <property type="entry name" value="PEPTIDASE_A1"/>
    <property type="match status" value="1"/>
</dbReference>
<feature type="signal peptide" evidence="9">
    <location>
        <begin position="1"/>
        <end position="26"/>
    </location>
</feature>
<protein>
    <recommendedName>
        <fullName evidence="10">Peptidase A1 domain-containing protein</fullName>
    </recommendedName>
</protein>
<dbReference type="SUPFAM" id="SSF50630">
    <property type="entry name" value="Acid proteases"/>
    <property type="match status" value="1"/>
</dbReference>
<dbReference type="GO" id="GO:0006508">
    <property type="term" value="P:proteolysis"/>
    <property type="evidence" value="ECO:0007669"/>
    <property type="project" value="UniProtKB-KW"/>
</dbReference>
<proteinExistence type="inferred from homology"/>
<dbReference type="GO" id="GO:0005576">
    <property type="term" value="C:extracellular region"/>
    <property type="evidence" value="ECO:0007669"/>
    <property type="project" value="UniProtKB-SubCell"/>
</dbReference>
<dbReference type="InterPro" id="IPR021109">
    <property type="entry name" value="Peptidase_aspartic_dom_sf"/>
</dbReference>
<dbReference type="InterPro" id="IPR032799">
    <property type="entry name" value="TAXi_C"/>
</dbReference>
<dbReference type="FunFam" id="2.40.70.10:FF:000016">
    <property type="entry name" value="Probable aspartic protease At2g35615"/>
    <property type="match status" value="1"/>
</dbReference>
<gene>
    <name evidence="11" type="ORF">RIF29_13674</name>
</gene>
<dbReference type="InterPro" id="IPR032861">
    <property type="entry name" value="TAXi_N"/>
</dbReference>
<dbReference type="EMBL" id="JAYWIO010000002">
    <property type="protein sequence ID" value="KAK7283925.1"/>
    <property type="molecule type" value="Genomic_DNA"/>
</dbReference>
<evidence type="ECO:0000259" key="10">
    <source>
        <dbReference type="PROSITE" id="PS51767"/>
    </source>
</evidence>
<comment type="caution">
    <text evidence="11">The sequence shown here is derived from an EMBL/GenBank/DDBJ whole genome shotgun (WGS) entry which is preliminary data.</text>
</comment>
<evidence type="ECO:0000256" key="5">
    <source>
        <dbReference type="ARBA" id="ARBA00022729"/>
    </source>
</evidence>
<organism evidence="11 12">
    <name type="scientific">Crotalaria pallida</name>
    <name type="common">Smooth rattlebox</name>
    <name type="synonym">Crotalaria striata</name>
    <dbReference type="NCBI Taxonomy" id="3830"/>
    <lineage>
        <taxon>Eukaryota</taxon>
        <taxon>Viridiplantae</taxon>
        <taxon>Streptophyta</taxon>
        <taxon>Embryophyta</taxon>
        <taxon>Tracheophyta</taxon>
        <taxon>Spermatophyta</taxon>
        <taxon>Magnoliopsida</taxon>
        <taxon>eudicotyledons</taxon>
        <taxon>Gunneridae</taxon>
        <taxon>Pentapetalae</taxon>
        <taxon>rosids</taxon>
        <taxon>fabids</taxon>
        <taxon>Fabales</taxon>
        <taxon>Fabaceae</taxon>
        <taxon>Papilionoideae</taxon>
        <taxon>50 kb inversion clade</taxon>
        <taxon>genistoids sensu lato</taxon>
        <taxon>core genistoids</taxon>
        <taxon>Crotalarieae</taxon>
        <taxon>Crotalaria</taxon>
    </lineage>
</organism>
<evidence type="ECO:0000313" key="11">
    <source>
        <dbReference type="EMBL" id="KAK7283925.1"/>
    </source>
</evidence>
<keyword evidence="5 9" id="KW-0732">Signal</keyword>
<feature type="domain" description="Peptidase A1" evidence="10">
    <location>
        <begin position="90"/>
        <end position="428"/>
    </location>
</feature>
<name>A0AAN9P2J0_CROPI</name>